<gene>
    <name evidence="2" type="ORF">HETSPECPRED_002873</name>
</gene>
<feature type="signal peptide" evidence="1">
    <location>
        <begin position="1"/>
        <end position="18"/>
    </location>
</feature>
<protein>
    <recommendedName>
        <fullName evidence="4">Sexual development protein</fullName>
    </recommendedName>
</protein>
<organism evidence="2 3">
    <name type="scientific">Heterodermia speciosa</name>
    <dbReference type="NCBI Taxonomy" id="116794"/>
    <lineage>
        <taxon>Eukaryota</taxon>
        <taxon>Fungi</taxon>
        <taxon>Dikarya</taxon>
        <taxon>Ascomycota</taxon>
        <taxon>Pezizomycotina</taxon>
        <taxon>Lecanoromycetes</taxon>
        <taxon>OSLEUM clade</taxon>
        <taxon>Lecanoromycetidae</taxon>
        <taxon>Caliciales</taxon>
        <taxon>Physciaceae</taxon>
        <taxon>Heterodermia</taxon>
    </lineage>
</organism>
<keyword evidence="3" id="KW-1185">Reference proteome</keyword>
<evidence type="ECO:0008006" key="4">
    <source>
        <dbReference type="Google" id="ProtNLM"/>
    </source>
</evidence>
<keyword evidence="1" id="KW-0732">Signal</keyword>
<proteinExistence type="predicted"/>
<name>A0A8H3PIJ9_9LECA</name>
<dbReference type="Proteomes" id="UP000664521">
    <property type="component" value="Unassembled WGS sequence"/>
</dbReference>
<accession>A0A8H3PIJ9</accession>
<reference evidence="2" key="1">
    <citation type="submission" date="2021-03" db="EMBL/GenBank/DDBJ databases">
        <authorList>
            <person name="Tagirdzhanova G."/>
        </authorList>
    </citation>
    <scope>NUCLEOTIDE SEQUENCE</scope>
</reference>
<feature type="chain" id="PRO_5034447592" description="Sexual development protein" evidence="1">
    <location>
        <begin position="19"/>
        <end position="354"/>
    </location>
</feature>
<dbReference type="OrthoDB" id="5293813at2759"/>
<comment type="caution">
    <text evidence="2">The sequence shown here is derived from an EMBL/GenBank/DDBJ whole genome shotgun (WGS) entry which is preliminary data.</text>
</comment>
<dbReference type="EMBL" id="CAJPDS010000176">
    <property type="protein sequence ID" value="CAF9941119.1"/>
    <property type="molecule type" value="Genomic_DNA"/>
</dbReference>
<sequence length="354" mass="37563">MFLTTLASLALAIASASAIPYSIPTTDGFPFPNPTQLASIEHIAGGSLPGGALPTSLKAAGITTLQLLSINEQFEVAFFESLLQNITQNQRGYDLECLTPFTPGYVIETLEAVIAQEKLHAIGVNGILKSAGQKALSPCKYQFPVDTFQSAIALANTFTDIALSILPAAQSIFTTDGADEDGIVPILGSVIGQEGEQNGFYRLLRKKRPSSAPFLTLGSTDFAFTVVQQFLVPGSCPFEVSSIDLKTYGALTVLTTPQATNMDLHFEVSDNVNAGNNSVVYLSGQNLPFTVPIKHVRRDATSGKTYFTAWFPFEEAGFAEGLTFAAVVNGKSNFTSIDAVAAATVFGPGLIEVE</sequence>
<evidence type="ECO:0000256" key="1">
    <source>
        <dbReference type="SAM" id="SignalP"/>
    </source>
</evidence>
<dbReference type="Pfam" id="PF13668">
    <property type="entry name" value="Ferritin_2"/>
    <property type="match status" value="1"/>
</dbReference>
<evidence type="ECO:0000313" key="3">
    <source>
        <dbReference type="Proteomes" id="UP000664521"/>
    </source>
</evidence>
<evidence type="ECO:0000313" key="2">
    <source>
        <dbReference type="EMBL" id="CAF9941119.1"/>
    </source>
</evidence>
<dbReference type="AlphaFoldDB" id="A0A8H3PIJ9"/>